<dbReference type="CDD" id="cd07989">
    <property type="entry name" value="LPLAT_AGPAT-like"/>
    <property type="match status" value="1"/>
</dbReference>
<dbReference type="InterPro" id="IPR004552">
    <property type="entry name" value="AGP_acyltrans"/>
</dbReference>
<dbReference type="SMART" id="SM00563">
    <property type="entry name" value="PlsC"/>
    <property type="match status" value="1"/>
</dbReference>
<gene>
    <name evidence="10" type="primary">plsC-2</name>
    <name evidence="10" type="ORF">BBEV_2351</name>
</gene>
<proteinExistence type="inferred from homology"/>
<evidence type="ECO:0000256" key="7">
    <source>
        <dbReference type="RuleBase" id="RU361267"/>
    </source>
</evidence>
<evidence type="ECO:0000256" key="3">
    <source>
        <dbReference type="ARBA" id="ARBA00022516"/>
    </source>
</evidence>
<keyword evidence="7" id="KW-1208">Phospholipid metabolism</keyword>
<dbReference type="OrthoDB" id="9803035at2"/>
<dbReference type="PANTHER" id="PTHR10434">
    <property type="entry name" value="1-ACYL-SN-GLYCEROL-3-PHOSPHATE ACYLTRANSFERASE"/>
    <property type="match status" value="1"/>
</dbReference>
<reference evidence="10 11" key="1">
    <citation type="submission" date="2015-08" db="EMBL/GenBank/DDBJ databases">
        <title>The complete genome sequence of Bacillus beveridgei MLTeJB.</title>
        <authorList>
            <person name="Hanson T.E."/>
            <person name="Mesa C."/>
            <person name="Basesman S.M."/>
            <person name="Oremland R.S."/>
        </authorList>
    </citation>
    <scope>NUCLEOTIDE SEQUENCE [LARGE SCALE GENOMIC DNA]</scope>
    <source>
        <strain evidence="10 11">MLTeJB</strain>
    </source>
</reference>
<keyword evidence="8" id="KW-0472">Membrane</keyword>
<keyword evidence="8" id="KW-1133">Transmembrane helix</keyword>
<dbReference type="GO" id="GO:0016020">
    <property type="term" value="C:membrane"/>
    <property type="evidence" value="ECO:0007669"/>
    <property type="project" value="InterPro"/>
</dbReference>
<evidence type="ECO:0000256" key="4">
    <source>
        <dbReference type="ARBA" id="ARBA00022679"/>
    </source>
</evidence>
<evidence type="ECO:0000313" key="11">
    <source>
        <dbReference type="Proteomes" id="UP000094463"/>
    </source>
</evidence>
<keyword evidence="3 7" id="KW-0444">Lipid biosynthesis</keyword>
<feature type="domain" description="Phospholipid/glycerol acyltransferase" evidence="9">
    <location>
        <begin position="74"/>
        <end position="188"/>
    </location>
</feature>
<feature type="transmembrane region" description="Helical" evidence="8">
    <location>
        <begin position="6"/>
        <end position="23"/>
    </location>
</feature>
<evidence type="ECO:0000313" key="10">
    <source>
        <dbReference type="EMBL" id="AOM83692.1"/>
    </source>
</evidence>
<dbReference type="RefSeq" id="WP_069365646.1">
    <property type="nucleotide sequence ID" value="NZ_CP012502.1"/>
</dbReference>
<sequence>MVRTLIWFIYFFLYLLFISPFLLKAKRLEKTGSKEDYDAYIHGMASNWARRLIRLAGGKITVYGEANIPADEPVLFVSNHQGNFDIPVILGHTNRKTGFISKVEVRRIPLISRWMKHLDCVFLDRADRRQAVKSINEGAETLANGRSLVIFPEGTRGKGKPIQEFKTGSFKLAMKSGVPIIPVSIEGTYRMFEANQNKVCPGEATITFGEPIRVHQTEKVSMGELAETTRNRIITNFRESKHRQENDQNEGA</sequence>
<dbReference type="Pfam" id="PF01553">
    <property type="entry name" value="Acyltransferase"/>
    <property type="match status" value="1"/>
</dbReference>
<comment type="pathway">
    <text evidence="1">Lipid metabolism.</text>
</comment>
<accession>A0A1D7QXF4</accession>
<evidence type="ECO:0000256" key="1">
    <source>
        <dbReference type="ARBA" id="ARBA00005189"/>
    </source>
</evidence>
<dbReference type="STRING" id="632773.BBEV_2351"/>
<organism evidence="10 11">
    <name type="scientific">Salisediminibacterium beveridgei</name>
    <dbReference type="NCBI Taxonomy" id="632773"/>
    <lineage>
        <taxon>Bacteria</taxon>
        <taxon>Bacillati</taxon>
        <taxon>Bacillota</taxon>
        <taxon>Bacilli</taxon>
        <taxon>Bacillales</taxon>
        <taxon>Bacillaceae</taxon>
        <taxon>Salisediminibacterium</taxon>
    </lineage>
</organism>
<evidence type="ECO:0000256" key="5">
    <source>
        <dbReference type="ARBA" id="ARBA00023098"/>
    </source>
</evidence>
<dbReference type="EC" id="2.3.1.51" evidence="7"/>
<keyword evidence="11" id="KW-1185">Reference proteome</keyword>
<dbReference type="SUPFAM" id="SSF69593">
    <property type="entry name" value="Glycerol-3-phosphate (1)-acyltransferase"/>
    <property type="match status" value="1"/>
</dbReference>
<comment type="similarity">
    <text evidence="2 7">Belongs to the 1-acyl-sn-glycerol-3-phosphate acyltransferase family.</text>
</comment>
<keyword evidence="4 7" id="KW-0808">Transferase</keyword>
<comment type="catalytic activity">
    <reaction evidence="7">
        <text>a 1-acyl-sn-glycero-3-phosphate + an acyl-CoA = a 1,2-diacyl-sn-glycero-3-phosphate + CoA</text>
        <dbReference type="Rhea" id="RHEA:19709"/>
        <dbReference type="ChEBI" id="CHEBI:57287"/>
        <dbReference type="ChEBI" id="CHEBI:57970"/>
        <dbReference type="ChEBI" id="CHEBI:58342"/>
        <dbReference type="ChEBI" id="CHEBI:58608"/>
        <dbReference type="EC" id="2.3.1.51"/>
    </reaction>
</comment>
<name>A0A1D7QXF4_9BACI</name>
<protein>
    <recommendedName>
        <fullName evidence="7">1-acyl-sn-glycerol-3-phosphate acyltransferase</fullName>
        <ecNumber evidence="7">2.3.1.51</ecNumber>
    </recommendedName>
</protein>
<evidence type="ECO:0000256" key="8">
    <source>
        <dbReference type="SAM" id="Phobius"/>
    </source>
</evidence>
<keyword evidence="7" id="KW-0594">Phospholipid biosynthesis</keyword>
<dbReference type="InterPro" id="IPR002123">
    <property type="entry name" value="Plipid/glycerol_acylTrfase"/>
</dbReference>
<keyword evidence="8" id="KW-0812">Transmembrane</keyword>
<evidence type="ECO:0000256" key="2">
    <source>
        <dbReference type="ARBA" id="ARBA00008655"/>
    </source>
</evidence>
<comment type="domain">
    <text evidence="7">The HXXXXD motif is essential for acyltransferase activity and may constitute the binding site for the phosphate moiety of the glycerol-3-phosphate.</text>
</comment>
<dbReference type="PANTHER" id="PTHR10434:SF64">
    <property type="entry name" value="1-ACYL-SN-GLYCEROL-3-PHOSPHATE ACYLTRANSFERASE-RELATED"/>
    <property type="match status" value="1"/>
</dbReference>
<dbReference type="GO" id="GO:0006654">
    <property type="term" value="P:phosphatidic acid biosynthetic process"/>
    <property type="evidence" value="ECO:0007669"/>
    <property type="project" value="TreeGrafter"/>
</dbReference>
<dbReference type="AlphaFoldDB" id="A0A1D7QXF4"/>
<dbReference type="NCBIfam" id="TIGR00530">
    <property type="entry name" value="AGP_acyltrn"/>
    <property type="match status" value="1"/>
</dbReference>
<dbReference type="KEGG" id="bbev:BBEV_2351"/>
<evidence type="ECO:0000259" key="9">
    <source>
        <dbReference type="SMART" id="SM00563"/>
    </source>
</evidence>
<dbReference type="GO" id="GO:0003841">
    <property type="term" value="F:1-acylglycerol-3-phosphate O-acyltransferase activity"/>
    <property type="evidence" value="ECO:0007669"/>
    <property type="project" value="UniProtKB-UniRule"/>
</dbReference>
<dbReference type="EMBL" id="CP012502">
    <property type="protein sequence ID" value="AOM83692.1"/>
    <property type="molecule type" value="Genomic_DNA"/>
</dbReference>
<evidence type="ECO:0000256" key="6">
    <source>
        <dbReference type="ARBA" id="ARBA00023315"/>
    </source>
</evidence>
<keyword evidence="6 7" id="KW-0012">Acyltransferase</keyword>
<keyword evidence="5 7" id="KW-0443">Lipid metabolism</keyword>
<dbReference type="Proteomes" id="UP000094463">
    <property type="component" value="Chromosome"/>
</dbReference>
<dbReference type="PATRIC" id="fig|632773.3.peg.2456"/>